<reference evidence="1" key="1">
    <citation type="submission" date="2016-10" db="EMBL/GenBank/DDBJ databases">
        <authorList>
            <person name="de Groot N.N."/>
        </authorList>
    </citation>
    <scope>NUCLEOTIDE SEQUENCE [LARGE SCALE GENOMIC DNA]</scope>
    <source>
        <strain evidence="1">CCBAU85039</strain>
    </source>
</reference>
<gene>
    <name evidence="1" type="ORF">RTCCBAU85039_5367</name>
    <name evidence="2" type="ORF">SAMN05216228_10305</name>
</gene>
<evidence type="ECO:0008006" key="5">
    <source>
        <dbReference type="Google" id="ProtNLM"/>
    </source>
</evidence>
<accession>A0A1H8TQV4</accession>
<organism evidence="1 3">
    <name type="scientific">Rhizobium tibeticum</name>
    <dbReference type="NCBI Taxonomy" id="501024"/>
    <lineage>
        <taxon>Bacteria</taxon>
        <taxon>Pseudomonadati</taxon>
        <taxon>Pseudomonadota</taxon>
        <taxon>Alphaproteobacteria</taxon>
        <taxon>Hyphomicrobiales</taxon>
        <taxon>Rhizobiaceae</taxon>
        <taxon>Rhizobium/Agrobacterium group</taxon>
        <taxon>Rhizobium</taxon>
    </lineage>
</organism>
<protein>
    <recommendedName>
        <fullName evidence="5">Transposase</fullName>
    </recommendedName>
</protein>
<evidence type="ECO:0000313" key="3">
    <source>
        <dbReference type="Proteomes" id="UP000183063"/>
    </source>
</evidence>
<evidence type="ECO:0000313" key="1">
    <source>
        <dbReference type="EMBL" id="SEI16022.1"/>
    </source>
</evidence>
<dbReference type="RefSeq" id="WP_167371607.1">
    <property type="nucleotide sequence ID" value="NZ_FNXB01000039.1"/>
</dbReference>
<dbReference type="EMBL" id="FNXB01000039">
    <property type="protein sequence ID" value="SEI16022.1"/>
    <property type="molecule type" value="Genomic_DNA"/>
</dbReference>
<dbReference type="EMBL" id="FOCV01000030">
    <property type="protein sequence ID" value="SEO93206.1"/>
    <property type="molecule type" value="Genomic_DNA"/>
</dbReference>
<sequence>MKKTKFHRSADRLHSEAGRKTAVCRKAGISDATFRRKKYAGLMINVAQIDFI</sequence>
<proteinExistence type="predicted"/>
<dbReference type="AlphaFoldDB" id="A0A1H8TQV4"/>
<dbReference type="STRING" id="501024.RTCCBAU85039_5367"/>
<name>A0A1H8TQV4_9HYPH</name>
<evidence type="ECO:0000313" key="2">
    <source>
        <dbReference type="EMBL" id="SEO93206.1"/>
    </source>
</evidence>
<evidence type="ECO:0000313" key="4">
    <source>
        <dbReference type="Proteomes" id="UP000198939"/>
    </source>
</evidence>
<reference evidence="3" key="2">
    <citation type="submission" date="2016-10" db="EMBL/GenBank/DDBJ databases">
        <authorList>
            <person name="Wibberg D."/>
        </authorList>
    </citation>
    <scope>NUCLEOTIDE SEQUENCE [LARGE SCALE GENOMIC DNA]</scope>
</reference>
<reference evidence="2 4" key="3">
    <citation type="submission" date="2016-10" db="EMBL/GenBank/DDBJ databases">
        <authorList>
            <person name="Varghese N."/>
            <person name="Submissions S."/>
        </authorList>
    </citation>
    <scope>NUCLEOTIDE SEQUENCE [LARGE SCALE GENOMIC DNA]</scope>
    <source>
        <strain evidence="2 4">CGMCC 1.7071</strain>
    </source>
</reference>
<dbReference type="Proteomes" id="UP000183063">
    <property type="component" value="Unassembled WGS sequence"/>
</dbReference>
<dbReference type="Proteomes" id="UP000198939">
    <property type="component" value="Unassembled WGS sequence"/>
</dbReference>
<keyword evidence="4" id="KW-1185">Reference proteome</keyword>